<keyword evidence="1" id="KW-0812">Transmembrane</keyword>
<comment type="caution">
    <text evidence="2">The sequence shown here is derived from an EMBL/GenBank/DDBJ whole genome shotgun (WGS) entry which is preliminary data.</text>
</comment>
<dbReference type="EMBL" id="BAAATD010000027">
    <property type="protein sequence ID" value="GAA2638918.1"/>
    <property type="molecule type" value="Genomic_DNA"/>
</dbReference>
<dbReference type="Pfam" id="PF09056">
    <property type="entry name" value="Phospholip_A2_3"/>
    <property type="match status" value="1"/>
</dbReference>
<organism evidence="2 3">
    <name type="scientific">Actinomadura fulvescens</name>
    <dbReference type="NCBI Taxonomy" id="46160"/>
    <lineage>
        <taxon>Bacteria</taxon>
        <taxon>Bacillati</taxon>
        <taxon>Actinomycetota</taxon>
        <taxon>Actinomycetes</taxon>
        <taxon>Streptosporangiales</taxon>
        <taxon>Thermomonosporaceae</taxon>
        <taxon>Actinomadura</taxon>
    </lineage>
</organism>
<dbReference type="RefSeq" id="WP_344549280.1">
    <property type="nucleotide sequence ID" value="NZ_BAAATD010000027.1"/>
</dbReference>
<name>A0ABN3QZ09_9ACTN</name>
<reference evidence="3" key="1">
    <citation type="journal article" date="2019" name="Int. J. Syst. Evol. Microbiol.">
        <title>The Global Catalogue of Microorganisms (GCM) 10K type strain sequencing project: providing services to taxonomists for standard genome sequencing and annotation.</title>
        <authorList>
            <consortium name="The Broad Institute Genomics Platform"/>
            <consortium name="The Broad Institute Genome Sequencing Center for Infectious Disease"/>
            <person name="Wu L."/>
            <person name="Ma J."/>
        </authorList>
    </citation>
    <scope>NUCLEOTIDE SEQUENCE [LARGE SCALE GENOMIC DNA]</scope>
    <source>
        <strain evidence="3">JCM 6833</strain>
    </source>
</reference>
<keyword evidence="3" id="KW-1185">Reference proteome</keyword>
<sequence>MDPVLRGRVGRAVAMVTALFAILSSLTVLTVGAPRANADLIGQSQYVPLGPTPLLDTRSGNGAAAAGKVPAKGSVTFQVSGRAGIPASGVSAVALKVEAVAPTEFGWLTMYPSGSPTINATVTFSANENTTGADYTRITSTGKVTVVNESTAPVHVLVDVRGYFRDATTVEGGNEYYPLPTAFVHDTRPGYGLGTETKAPIPANGSRTFQVAGVAGMPSTGSTAIAMNVLAMNHKTNGWLSVHPSDQPDPRVSTVAFTPGEYNSNFEVARLTSTGKLTITNHNDTTVDISVTLRGYYKVSGGPGGTRYKPVTSQTILQTLDGTGVLEPEGSTAPLGAGKSLTFDAAGTAGVLADRVEAAAINIGARRPTNSGWLSVYPAGSPDPKASVVNYGKDGDTTNGFDLARPDDEGFVTITNHGSAPVHIQVSLRGYHLTPAASALHVDLPKAEPLDEITLTATDLPGDAGPVQVTSPVIEGGSVTLTRPAEGDDPTGTAAVVQGTIPGTYALTGKVGASSQTISFPLEVVGPGTTIPDKKGISLTVNDVPEAGVLIPRGFDVNRAEPARPDQKLFGPGWRPEILGSIGAGRLDDRRGEGYVEITDLDGNATRYTKGADGGYTSAEGGSMSVDTTGKIMERPASGLVVTWSAVGDAWLITAVVGSNGGTSVITYNQQGQVERVVTPVESDEGAAPASCGATPGPGCMSAGFSYASDTTATGSTIGDYKTQLSTISLSADAGTAAFVAASYKYDESGRLREVTSTGSDGAKQQENYTYDTAGNITSLSSGERGYWTFSYGPDGQLTRQVKEPMASVAAARCQYASDWMWGRSGCFPKKRNGKTEIHYAGSWRRVRWAQTRTGFWVVVVKHDHCTKSSDTPGGFDFRPACDNHDYGRALMYRGYLPRKKKGAIDSVFYTTMRDKTCPYYKAAAARCKGWAKDYYRGVTWSS</sequence>
<dbReference type="SUPFAM" id="SSF48619">
    <property type="entry name" value="Phospholipase A2, PLA2"/>
    <property type="match status" value="1"/>
</dbReference>
<keyword evidence="1" id="KW-0472">Membrane</keyword>
<dbReference type="InterPro" id="IPR015141">
    <property type="entry name" value="PLipase_A2_prok/fun"/>
</dbReference>
<dbReference type="InterPro" id="IPR036444">
    <property type="entry name" value="PLipase_A2_dom_sf"/>
</dbReference>
<evidence type="ECO:0000256" key="1">
    <source>
        <dbReference type="SAM" id="Phobius"/>
    </source>
</evidence>
<dbReference type="Proteomes" id="UP001501509">
    <property type="component" value="Unassembled WGS sequence"/>
</dbReference>
<protein>
    <submittedName>
        <fullName evidence="2">Uncharacterized protein</fullName>
    </submittedName>
</protein>
<gene>
    <name evidence="2" type="ORF">GCM10010411_93760</name>
</gene>
<feature type="transmembrane region" description="Helical" evidence="1">
    <location>
        <begin position="12"/>
        <end position="33"/>
    </location>
</feature>
<proteinExistence type="predicted"/>
<dbReference type="Gene3D" id="1.20.90.10">
    <property type="entry name" value="Phospholipase A2 domain"/>
    <property type="match status" value="1"/>
</dbReference>
<accession>A0ABN3QZ09</accession>
<keyword evidence="1" id="KW-1133">Transmembrane helix</keyword>
<evidence type="ECO:0000313" key="2">
    <source>
        <dbReference type="EMBL" id="GAA2638918.1"/>
    </source>
</evidence>
<evidence type="ECO:0000313" key="3">
    <source>
        <dbReference type="Proteomes" id="UP001501509"/>
    </source>
</evidence>